<keyword evidence="6" id="KW-0170">Cobalt</keyword>
<dbReference type="Gene3D" id="1.10.1240.10">
    <property type="entry name" value="Methionine synthase domain"/>
    <property type="match status" value="1"/>
</dbReference>
<keyword evidence="3" id="KW-0479">Metal-binding</keyword>
<comment type="function">
    <text evidence="7">Acts as a methyl group carrier between MtmB and MtbA.</text>
</comment>
<organism evidence="11 12">
    <name type="scientific">Methanosarcina mazei WWM610</name>
    <dbReference type="NCBI Taxonomy" id="1434117"/>
    <lineage>
        <taxon>Archaea</taxon>
        <taxon>Methanobacteriati</taxon>
        <taxon>Methanobacteriota</taxon>
        <taxon>Stenosarchaea group</taxon>
        <taxon>Methanomicrobia</taxon>
        <taxon>Methanosarcinales</taxon>
        <taxon>Methanosarcinaceae</taxon>
        <taxon>Methanosarcina</taxon>
    </lineage>
</organism>
<evidence type="ECO:0000256" key="8">
    <source>
        <dbReference type="ARBA" id="ARBA00061888"/>
    </source>
</evidence>
<evidence type="ECO:0000256" key="3">
    <source>
        <dbReference type="ARBA" id="ARBA00022723"/>
    </source>
</evidence>
<dbReference type="Pfam" id="PF02310">
    <property type="entry name" value="B12-binding"/>
    <property type="match status" value="1"/>
</dbReference>
<dbReference type="NCBIfam" id="TIGR02370">
    <property type="entry name" value="pyl_corrinoid"/>
    <property type="match status" value="1"/>
</dbReference>
<dbReference type="GO" id="GO:0015948">
    <property type="term" value="P:methanogenesis"/>
    <property type="evidence" value="ECO:0007669"/>
    <property type="project" value="UniProtKB-KW"/>
</dbReference>
<proteinExistence type="inferred from homology"/>
<dbReference type="AlphaFoldDB" id="A0A0E3PV64"/>
<dbReference type="GO" id="GO:0031419">
    <property type="term" value="F:cobalamin binding"/>
    <property type="evidence" value="ECO:0007669"/>
    <property type="project" value="InterPro"/>
</dbReference>
<dbReference type="EMBL" id="CP009509">
    <property type="protein sequence ID" value="AKB40314.1"/>
    <property type="molecule type" value="Genomic_DNA"/>
</dbReference>
<feature type="domain" description="B12-binding" evidence="9">
    <location>
        <begin position="94"/>
        <end position="218"/>
    </location>
</feature>
<dbReference type="PROSITE" id="PS51332">
    <property type="entry name" value="B12_BINDING"/>
    <property type="match status" value="1"/>
</dbReference>
<dbReference type="SUPFAM" id="SSF52242">
    <property type="entry name" value="Cobalamin (vitamin B12)-binding domain"/>
    <property type="match status" value="1"/>
</dbReference>
<evidence type="ECO:0000313" key="12">
    <source>
        <dbReference type="Proteomes" id="UP000033058"/>
    </source>
</evidence>
<dbReference type="InterPro" id="IPR006158">
    <property type="entry name" value="Cobalamin-bd"/>
</dbReference>
<dbReference type="InterPro" id="IPR003759">
    <property type="entry name" value="Cbl-bd_cap"/>
</dbReference>
<keyword evidence="5" id="KW-0484">Methanogenesis</keyword>
<dbReference type="InterPro" id="IPR050554">
    <property type="entry name" value="Met_Synthase/Corrinoid"/>
</dbReference>
<dbReference type="CDD" id="cd02070">
    <property type="entry name" value="corrinoid_protein_B12-BD"/>
    <property type="match status" value="1"/>
</dbReference>
<evidence type="ECO:0000256" key="1">
    <source>
        <dbReference type="ARBA" id="ARBA00005111"/>
    </source>
</evidence>
<dbReference type="Proteomes" id="UP000033058">
    <property type="component" value="Chromosome"/>
</dbReference>
<sequence>MTNTEIFNKLTNAIVTQDIAGCAKLTQEALDAGISPLDIITKGLSPGMKIIGDKFEAAEIFLPQIMMSGKAMSSAMGILTPELEKTRVEGEEGTGLAITFVAEGDIHDIGHRLVTTMLGANGFDILDLGVDVLNETVIEEAAKRKGQKIILVGSALMTTSMLGQKDLMDRLREENLRDSVKCMFGGAPVSDKWIDEIGADATAENAAEAAKVALNIMK</sequence>
<evidence type="ECO:0000256" key="2">
    <source>
        <dbReference type="ARBA" id="ARBA00010854"/>
    </source>
</evidence>
<evidence type="ECO:0000256" key="6">
    <source>
        <dbReference type="ARBA" id="ARBA00023285"/>
    </source>
</evidence>
<protein>
    <submittedName>
        <fullName evidence="11">Monomethylamine methyltransferase corrinoid protein</fullName>
    </submittedName>
</protein>
<dbReference type="GO" id="GO:0050667">
    <property type="term" value="P:homocysteine metabolic process"/>
    <property type="evidence" value="ECO:0007669"/>
    <property type="project" value="TreeGrafter"/>
</dbReference>
<dbReference type="PANTHER" id="PTHR45833">
    <property type="entry name" value="METHIONINE SYNTHASE"/>
    <property type="match status" value="1"/>
</dbReference>
<dbReference type="FunFam" id="3.40.50.280:FF:000007">
    <property type="entry name" value="Monomethylamine corrinoid protein 1"/>
    <property type="match status" value="1"/>
</dbReference>
<dbReference type="Pfam" id="PF02607">
    <property type="entry name" value="B12-binding_2"/>
    <property type="match status" value="1"/>
</dbReference>
<evidence type="ECO:0000259" key="10">
    <source>
        <dbReference type="PROSITE" id="PS51337"/>
    </source>
</evidence>
<dbReference type="HOGENOM" id="CLU_082102_1_0_2"/>
<dbReference type="PANTHER" id="PTHR45833:SF1">
    <property type="entry name" value="METHIONINE SYNTHASE"/>
    <property type="match status" value="1"/>
</dbReference>
<keyword evidence="11" id="KW-0489">Methyltransferase</keyword>
<evidence type="ECO:0000313" key="11">
    <source>
        <dbReference type="EMBL" id="AKB40314.1"/>
    </source>
</evidence>
<dbReference type="InterPro" id="IPR036594">
    <property type="entry name" value="Meth_synthase_dom"/>
</dbReference>
<dbReference type="InterPro" id="IPR036724">
    <property type="entry name" value="Cobalamin-bd_sf"/>
</dbReference>
<evidence type="ECO:0000256" key="7">
    <source>
        <dbReference type="ARBA" id="ARBA00058041"/>
    </source>
</evidence>
<evidence type="ECO:0000259" key="9">
    <source>
        <dbReference type="PROSITE" id="PS51332"/>
    </source>
</evidence>
<evidence type="ECO:0000256" key="5">
    <source>
        <dbReference type="ARBA" id="ARBA00022994"/>
    </source>
</evidence>
<dbReference type="GO" id="GO:0008705">
    <property type="term" value="F:methionine synthase activity"/>
    <property type="evidence" value="ECO:0007669"/>
    <property type="project" value="TreeGrafter"/>
</dbReference>
<dbReference type="SUPFAM" id="SSF47644">
    <property type="entry name" value="Methionine synthase domain"/>
    <property type="match status" value="1"/>
</dbReference>
<comment type="similarity">
    <text evidence="2">Belongs to the methylamine corrinoid protein family.</text>
</comment>
<feature type="domain" description="B12-binding N-terminal" evidence="10">
    <location>
        <begin position="1"/>
        <end position="91"/>
    </location>
</feature>
<dbReference type="SMART" id="SM01018">
    <property type="entry name" value="B12-binding_2"/>
    <property type="match status" value="1"/>
</dbReference>
<dbReference type="RefSeq" id="WP_048046403.1">
    <property type="nucleotide sequence ID" value="NZ_CP009509.1"/>
</dbReference>
<dbReference type="PATRIC" id="fig|1434117.4.peg.1686"/>
<evidence type="ECO:0000256" key="4">
    <source>
        <dbReference type="ARBA" id="ARBA00022737"/>
    </source>
</evidence>
<dbReference type="GO" id="GO:0046653">
    <property type="term" value="P:tetrahydrofolate metabolic process"/>
    <property type="evidence" value="ECO:0007669"/>
    <property type="project" value="TreeGrafter"/>
</dbReference>
<gene>
    <name evidence="11" type="ORF">MSMAW_1323</name>
</gene>
<dbReference type="InterPro" id="IPR012741">
    <property type="entry name" value="Corrinoid_p"/>
</dbReference>
<keyword evidence="11" id="KW-0808">Transferase</keyword>
<comment type="pathway">
    <text evidence="1">One-carbon metabolism; methanogenesis from methylamine.</text>
</comment>
<dbReference type="GO" id="GO:0005829">
    <property type="term" value="C:cytosol"/>
    <property type="evidence" value="ECO:0007669"/>
    <property type="project" value="TreeGrafter"/>
</dbReference>
<dbReference type="GO" id="GO:0032259">
    <property type="term" value="P:methylation"/>
    <property type="evidence" value="ECO:0007669"/>
    <property type="project" value="UniProtKB-KW"/>
</dbReference>
<dbReference type="Gene3D" id="3.40.50.280">
    <property type="entry name" value="Cobalamin-binding domain"/>
    <property type="match status" value="1"/>
</dbReference>
<dbReference type="GeneID" id="24851016"/>
<dbReference type="PROSITE" id="PS51337">
    <property type="entry name" value="B12_BINDING_NTER"/>
    <property type="match status" value="1"/>
</dbReference>
<dbReference type="FunFam" id="1.10.1240.10:FF:000004">
    <property type="entry name" value="Monomethylamine methyltransferase corrinoid protein"/>
    <property type="match status" value="1"/>
</dbReference>
<comment type="subunit">
    <text evidence="8">Can form a complex with MtmB.</text>
</comment>
<name>A0A0E3PV64_METMZ</name>
<keyword evidence="4" id="KW-0677">Repeat</keyword>
<reference evidence="11 12" key="1">
    <citation type="submission" date="2014-07" db="EMBL/GenBank/DDBJ databases">
        <title>Methanogenic archaea and the global carbon cycle.</title>
        <authorList>
            <person name="Henriksen J.R."/>
            <person name="Luke J."/>
            <person name="Reinhart S."/>
            <person name="Benedict M.N."/>
            <person name="Youngblut N.D."/>
            <person name="Metcalf M.E."/>
            <person name="Whitaker R.J."/>
            <person name="Metcalf W.W."/>
        </authorList>
    </citation>
    <scope>NUCLEOTIDE SEQUENCE [LARGE SCALE GENOMIC DNA]</scope>
    <source>
        <strain evidence="11 12">WWM610</strain>
    </source>
</reference>
<accession>A0A0E3PV64</accession>
<dbReference type="GO" id="GO:0050897">
    <property type="term" value="F:cobalt ion binding"/>
    <property type="evidence" value="ECO:0007669"/>
    <property type="project" value="InterPro"/>
</dbReference>